<dbReference type="EMBL" id="JALLPB020000366">
    <property type="protein sequence ID" value="KAL3809891.1"/>
    <property type="molecule type" value="Genomic_DNA"/>
</dbReference>
<feature type="transmembrane region" description="Helical" evidence="2">
    <location>
        <begin position="219"/>
        <end position="242"/>
    </location>
</feature>
<dbReference type="AlphaFoldDB" id="A0ABD3RHG7"/>
<protein>
    <submittedName>
        <fullName evidence="3">Uncharacterized protein</fullName>
    </submittedName>
</protein>
<organism evidence="3 4">
    <name type="scientific">Cyclostephanos tholiformis</name>
    <dbReference type="NCBI Taxonomy" id="382380"/>
    <lineage>
        <taxon>Eukaryota</taxon>
        <taxon>Sar</taxon>
        <taxon>Stramenopiles</taxon>
        <taxon>Ochrophyta</taxon>
        <taxon>Bacillariophyta</taxon>
        <taxon>Coscinodiscophyceae</taxon>
        <taxon>Thalassiosirophycidae</taxon>
        <taxon>Stephanodiscales</taxon>
        <taxon>Stephanodiscaceae</taxon>
        <taxon>Cyclostephanos</taxon>
    </lineage>
</organism>
<name>A0ABD3RHG7_9STRA</name>
<feature type="transmembrane region" description="Helical" evidence="2">
    <location>
        <begin position="366"/>
        <end position="386"/>
    </location>
</feature>
<keyword evidence="2" id="KW-0472">Membrane</keyword>
<keyword evidence="2" id="KW-1133">Transmembrane helix</keyword>
<keyword evidence="2" id="KW-0812">Transmembrane</keyword>
<feature type="transmembrane region" description="Helical" evidence="2">
    <location>
        <begin position="28"/>
        <end position="50"/>
    </location>
</feature>
<feature type="transmembrane region" description="Helical" evidence="2">
    <location>
        <begin position="62"/>
        <end position="95"/>
    </location>
</feature>
<evidence type="ECO:0000313" key="4">
    <source>
        <dbReference type="Proteomes" id="UP001530377"/>
    </source>
</evidence>
<feature type="transmembrane region" description="Helical" evidence="2">
    <location>
        <begin position="262"/>
        <end position="289"/>
    </location>
</feature>
<reference evidence="3 4" key="1">
    <citation type="submission" date="2024-10" db="EMBL/GenBank/DDBJ databases">
        <title>Updated reference genomes for cyclostephanoid diatoms.</title>
        <authorList>
            <person name="Roberts W.R."/>
            <person name="Alverson A.J."/>
        </authorList>
    </citation>
    <scope>NUCLEOTIDE SEQUENCE [LARGE SCALE GENOMIC DNA]</scope>
    <source>
        <strain evidence="3 4">AJA228-03</strain>
    </source>
</reference>
<accession>A0ABD3RHG7</accession>
<feature type="transmembrane region" description="Helical" evidence="2">
    <location>
        <begin position="301"/>
        <end position="320"/>
    </location>
</feature>
<evidence type="ECO:0000256" key="2">
    <source>
        <dbReference type="SAM" id="Phobius"/>
    </source>
</evidence>
<comment type="caution">
    <text evidence="3">The sequence shown here is derived from an EMBL/GenBank/DDBJ whole genome shotgun (WGS) entry which is preliminary data.</text>
</comment>
<feature type="transmembrane region" description="Helical" evidence="2">
    <location>
        <begin position="184"/>
        <end position="207"/>
    </location>
</feature>
<evidence type="ECO:0000256" key="1">
    <source>
        <dbReference type="SAM" id="MobiDB-lite"/>
    </source>
</evidence>
<feature type="region of interest" description="Disordered" evidence="1">
    <location>
        <begin position="1"/>
        <end position="20"/>
    </location>
</feature>
<feature type="transmembrane region" description="Helical" evidence="2">
    <location>
        <begin position="141"/>
        <end position="164"/>
    </location>
</feature>
<keyword evidence="4" id="KW-1185">Reference proteome</keyword>
<sequence>MTAPANTPPGTRRERGTPRGALPNHVPIVLIVVANFICSLLATTTLLFPRHSIEGIAGASRLAFVACLGSASASIGIVFGDSISHALAFGIAMLFVATDDGVMSALVAASPPLILVALSSVRGPTRRIINSLDRDGGIIPLLLGPIAIRSLCIVPIAMAMHMFIVVSNHHHTRDAGSSSGVGLLVHGATTPGIITLCIATTLVMSAYYNNRSHKNGNLLTGEMISQAIFAGISMCMSIYIALSGVESSPGSSSRGTARAVVVIAFLLGSLLITLFCHVLAAVSDVWYAVGSGQFHMVSLDTVGMILYFVCPALLLLSRFLSMHAEDVSSMLAMLSGGYCKYVGCILPASTSLHSANHYYGEDALPFSLAMMLAISSVIGVPLLNALCPMGGYLYSRAYTHGRPNTMKIALCVNFCDLPKDEAARKDVWESLSRRIKKTGDRTIAAVLNVFVTSEDMARYPDELRVIADRGHKVELAPVESSSDDGAFLFRPSLFRGKDAVRDLRIAQREYARLFGKGWAGPSWMLSRSASSIGRHPSVLREANDLGMKVAYWSTLVRLSKDRLTSELRSAINEDCSNKNGGSIIYVVLGKGVSSNSASGSFCELIDVFDGRCSLESLSDVAMDYAEMVLKR</sequence>
<evidence type="ECO:0000313" key="3">
    <source>
        <dbReference type="EMBL" id="KAL3809891.1"/>
    </source>
</evidence>
<dbReference type="Proteomes" id="UP001530377">
    <property type="component" value="Unassembled WGS sequence"/>
</dbReference>
<proteinExistence type="predicted"/>
<gene>
    <name evidence="3" type="ORF">ACHAXA_008543</name>
</gene>